<dbReference type="InterPro" id="IPR015943">
    <property type="entry name" value="WD40/YVTN_repeat-like_dom_sf"/>
</dbReference>
<comment type="subcellular location">
    <subcellularLocation>
        <location evidence="1">Cytoplasm</location>
    </subcellularLocation>
</comment>
<feature type="domain" description="Tricorn protease C1" evidence="7">
    <location>
        <begin position="124"/>
        <end position="181"/>
    </location>
</feature>
<dbReference type="Gene3D" id="3.30.750.44">
    <property type="match status" value="1"/>
</dbReference>
<keyword evidence="5" id="KW-0378">Hydrolase</keyword>
<organism evidence="9">
    <name type="scientific">mine drainage metagenome</name>
    <dbReference type="NCBI Taxonomy" id="410659"/>
    <lineage>
        <taxon>unclassified sequences</taxon>
        <taxon>metagenomes</taxon>
        <taxon>ecological metagenomes</taxon>
    </lineage>
</organism>
<dbReference type="Pfam" id="PF14684">
    <property type="entry name" value="Tricorn_C1"/>
    <property type="match status" value="1"/>
</dbReference>
<reference evidence="9" key="2">
    <citation type="journal article" date="2014" name="ISME J.">
        <title>Microbial stratification in low pH oxic and suboxic macroscopic growths along an acid mine drainage.</title>
        <authorList>
            <person name="Mendez-Garcia C."/>
            <person name="Mesa V."/>
            <person name="Sprenger R.R."/>
            <person name="Richter M."/>
            <person name="Diez M.S."/>
            <person name="Solano J."/>
            <person name="Bargiela R."/>
            <person name="Golyshina O.V."/>
            <person name="Manteca A."/>
            <person name="Ramos J.L."/>
            <person name="Gallego J.R."/>
            <person name="Llorente I."/>
            <person name="Martins Dos Santos V.A."/>
            <person name="Jensen O.N."/>
            <person name="Pelaez A.I."/>
            <person name="Sanchez J."/>
            <person name="Ferrer M."/>
        </authorList>
    </citation>
    <scope>NUCLEOTIDE SEQUENCE</scope>
</reference>
<dbReference type="GO" id="GO:0006508">
    <property type="term" value="P:proteolysis"/>
    <property type="evidence" value="ECO:0007669"/>
    <property type="project" value="UniProtKB-KW"/>
</dbReference>
<dbReference type="GO" id="GO:0008236">
    <property type="term" value="F:serine-type peptidase activity"/>
    <property type="evidence" value="ECO:0007669"/>
    <property type="project" value="UniProtKB-KW"/>
</dbReference>
<comment type="similarity">
    <text evidence="2">Belongs to the peptidase S41B family.</text>
</comment>
<evidence type="ECO:0000256" key="2">
    <source>
        <dbReference type="ARBA" id="ARBA00008524"/>
    </source>
</evidence>
<comment type="caution">
    <text evidence="9">The sequence shown here is derived from an EMBL/GenBank/DDBJ whole genome shotgun (WGS) entry which is preliminary data.</text>
</comment>
<evidence type="ECO:0000259" key="8">
    <source>
        <dbReference type="Pfam" id="PF14685"/>
    </source>
</evidence>
<accession>T1AU77</accession>
<feature type="non-terminal residue" evidence="9">
    <location>
        <position position="255"/>
    </location>
</feature>
<dbReference type="AlphaFoldDB" id="T1AU77"/>
<dbReference type="SUPFAM" id="SSF50156">
    <property type="entry name" value="PDZ domain-like"/>
    <property type="match status" value="1"/>
</dbReference>
<proteinExistence type="inferred from homology"/>
<dbReference type="InterPro" id="IPR012393">
    <property type="entry name" value="Tricorn_protease"/>
</dbReference>
<protein>
    <submittedName>
        <fullName evidence="9">Peptidase S41</fullName>
    </submittedName>
</protein>
<keyword evidence="4" id="KW-0645">Protease</keyword>
<dbReference type="PANTHER" id="PTHR43253:SF1">
    <property type="entry name" value="TRICORN PROTEASE HOMOLOG 2-RELATED"/>
    <property type="match status" value="1"/>
</dbReference>
<name>T1AU77_9ZZZZ</name>
<dbReference type="InterPro" id="IPR029414">
    <property type="entry name" value="Tricorn_PDZ"/>
</dbReference>
<dbReference type="Gene3D" id="2.30.42.10">
    <property type="match status" value="1"/>
</dbReference>
<evidence type="ECO:0000256" key="5">
    <source>
        <dbReference type="ARBA" id="ARBA00022801"/>
    </source>
</evidence>
<keyword evidence="3" id="KW-0963">Cytoplasm</keyword>
<keyword evidence="6" id="KW-0720">Serine protease</keyword>
<reference evidence="9" key="1">
    <citation type="submission" date="2013-08" db="EMBL/GenBank/DDBJ databases">
        <authorList>
            <person name="Mendez C."/>
            <person name="Richter M."/>
            <person name="Ferrer M."/>
            <person name="Sanchez J."/>
        </authorList>
    </citation>
    <scope>NUCLEOTIDE SEQUENCE</scope>
</reference>
<dbReference type="InterPro" id="IPR028204">
    <property type="entry name" value="Tricorn_C1"/>
</dbReference>
<evidence type="ECO:0000256" key="4">
    <source>
        <dbReference type="ARBA" id="ARBA00022670"/>
    </source>
</evidence>
<dbReference type="EMBL" id="AUZZ01006988">
    <property type="protein sequence ID" value="EQD44219.1"/>
    <property type="molecule type" value="Genomic_DNA"/>
</dbReference>
<dbReference type="GO" id="GO:0005737">
    <property type="term" value="C:cytoplasm"/>
    <property type="evidence" value="ECO:0007669"/>
    <property type="project" value="UniProtKB-SubCell"/>
</dbReference>
<evidence type="ECO:0000313" key="9">
    <source>
        <dbReference type="EMBL" id="EQD44219.1"/>
    </source>
</evidence>
<evidence type="ECO:0000256" key="3">
    <source>
        <dbReference type="ARBA" id="ARBA00022490"/>
    </source>
</evidence>
<feature type="domain" description="Tricorn protease PDZ" evidence="8">
    <location>
        <begin position="205"/>
        <end position="255"/>
    </location>
</feature>
<gene>
    <name evidence="9" type="ORF">B2A_09671</name>
</gene>
<dbReference type="InterPro" id="IPR036034">
    <property type="entry name" value="PDZ_sf"/>
</dbReference>
<dbReference type="Gene3D" id="2.130.10.10">
    <property type="entry name" value="YVTN repeat-like/Quinoprotein amine dehydrogenase"/>
    <property type="match status" value="1"/>
</dbReference>
<sequence>MGTPVPTVRIDFRGLAERRVVLPIPPANYTGLTVGQSGVLYLRKSPLVPLSQNLGGKGSFVVLRFDLARRKLKMLVPKTSVFRLAADGRHMLLKEGSRWFVEGTTGKLEKHRLPVGAMRVRINPRASWTEMYDDVWRIEHAFFYNPHFDGTPVNREERFFARYLPGAGSRSGLNFLFREMLSYLAVGHMFVSGGEKPHTLKVGVGLLGADYRIRHGRYQITRILRGGAWNPDLYAPLAQPGLAIRVGDYLLAVDG</sequence>
<dbReference type="PANTHER" id="PTHR43253">
    <property type="entry name" value="TRICORN PROTEASE HOMOLOG 2-RELATED"/>
    <property type="match status" value="1"/>
</dbReference>
<evidence type="ECO:0000256" key="6">
    <source>
        <dbReference type="ARBA" id="ARBA00022825"/>
    </source>
</evidence>
<evidence type="ECO:0000256" key="1">
    <source>
        <dbReference type="ARBA" id="ARBA00004496"/>
    </source>
</evidence>
<dbReference type="Pfam" id="PF14685">
    <property type="entry name" value="PDZ_Tricorn"/>
    <property type="match status" value="1"/>
</dbReference>
<evidence type="ECO:0000259" key="7">
    <source>
        <dbReference type="Pfam" id="PF14684"/>
    </source>
</evidence>